<evidence type="ECO:0000256" key="1">
    <source>
        <dbReference type="ARBA" id="ARBA00022448"/>
    </source>
</evidence>
<dbReference type="GO" id="GO:0005886">
    <property type="term" value="C:plasma membrane"/>
    <property type="evidence" value="ECO:0007669"/>
    <property type="project" value="UniProtKB-SubCell"/>
</dbReference>
<feature type="transmembrane region" description="Helical" evidence="8">
    <location>
        <begin position="6"/>
        <end position="23"/>
    </location>
</feature>
<dbReference type="EMBL" id="CP123387">
    <property type="protein sequence ID" value="XCC97326.1"/>
    <property type="molecule type" value="Genomic_DNA"/>
</dbReference>
<sequence length="186" mass="18785">MSPFSIGVLAVSMSVDAFIASMGKGTAGPRPSLAMTLRTGAIFGVVEAITPLVGWLAGVAASQAVAEVDHWIAFALLAGVGIHMALQAWTRAEDAPRAASLWATVVTAIGTSIDAMAVGVSLAFLQVNILVIALAIGATTMVMSSTGLILGRYIGARFGRIAETLGGVALIAIGAMILRDHLGGAA</sequence>
<dbReference type="InterPro" id="IPR022929">
    <property type="entry name" value="Put_MntP"/>
</dbReference>
<evidence type="ECO:0000256" key="2">
    <source>
        <dbReference type="ARBA" id="ARBA00022475"/>
    </source>
</evidence>
<dbReference type="PANTHER" id="PTHR35529:SF1">
    <property type="entry name" value="MANGANESE EFFLUX PUMP MNTP-RELATED"/>
    <property type="match status" value="1"/>
</dbReference>
<evidence type="ECO:0000256" key="7">
    <source>
        <dbReference type="ARBA" id="ARBA00023211"/>
    </source>
</evidence>
<evidence type="ECO:0000256" key="5">
    <source>
        <dbReference type="ARBA" id="ARBA00023065"/>
    </source>
</evidence>
<dbReference type="InterPro" id="IPR003810">
    <property type="entry name" value="Mntp/YtaF"/>
</dbReference>
<dbReference type="HAMAP" id="MF_01521">
    <property type="entry name" value="MntP_pump"/>
    <property type="match status" value="1"/>
</dbReference>
<feature type="transmembrane region" description="Helical" evidence="8">
    <location>
        <begin position="35"/>
        <end position="58"/>
    </location>
</feature>
<evidence type="ECO:0000256" key="4">
    <source>
        <dbReference type="ARBA" id="ARBA00022989"/>
    </source>
</evidence>
<evidence type="ECO:0000313" key="9">
    <source>
        <dbReference type="EMBL" id="XCC97326.1"/>
    </source>
</evidence>
<dbReference type="GO" id="GO:0005384">
    <property type="term" value="F:manganese ion transmembrane transporter activity"/>
    <property type="evidence" value="ECO:0007669"/>
    <property type="project" value="UniProtKB-UniRule"/>
</dbReference>
<gene>
    <name evidence="8" type="primary">mntP</name>
    <name evidence="9" type="ORF">PVT71_25020</name>
</gene>
<keyword evidence="1 8" id="KW-0813">Transport</keyword>
<dbReference type="AlphaFoldDB" id="A0AAU8AR40"/>
<comment type="similarity">
    <text evidence="8">Belongs to the MntP (TC 9.B.29) family.</text>
</comment>
<evidence type="ECO:0000256" key="8">
    <source>
        <dbReference type="HAMAP-Rule" id="MF_01521"/>
    </source>
</evidence>
<dbReference type="RefSeq" id="WP_353476218.1">
    <property type="nucleotide sequence ID" value="NZ_CP123387.1"/>
</dbReference>
<feature type="transmembrane region" description="Helical" evidence="8">
    <location>
        <begin position="158"/>
        <end position="178"/>
    </location>
</feature>
<proteinExistence type="inferred from homology"/>
<evidence type="ECO:0000256" key="6">
    <source>
        <dbReference type="ARBA" id="ARBA00023136"/>
    </source>
</evidence>
<keyword evidence="6 8" id="KW-0472">Membrane</keyword>
<dbReference type="PANTHER" id="PTHR35529">
    <property type="entry name" value="MANGANESE EFFLUX PUMP MNTP-RELATED"/>
    <property type="match status" value="1"/>
</dbReference>
<keyword evidence="4 8" id="KW-1133">Transmembrane helix</keyword>
<keyword evidence="7 8" id="KW-0464">Manganese</keyword>
<name>A0AAU8AR40_9RHOB</name>
<feature type="transmembrane region" description="Helical" evidence="8">
    <location>
        <begin position="70"/>
        <end position="89"/>
    </location>
</feature>
<keyword evidence="2 8" id="KW-1003">Cell membrane</keyword>
<accession>A0AAU8AR40</accession>
<organism evidence="9">
    <name type="scientific">Alloyangia sp. H15</name>
    <dbReference type="NCBI Taxonomy" id="3029062"/>
    <lineage>
        <taxon>Bacteria</taxon>
        <taxon>Pseudomonadati</taxon>
        <taxon>Pseudomonadota</taxon>
        <taxon>Alphaproteobacteria</taxon>
        <taxon>Rhodobacterales</taxon>
        <taxon>Roseobacteraceae</taxon>
        <taxon>Alloyangia</taxon>
    </lineage>
</organism>
<comment type="subcellular location">
    <subcellularLocation>
        <location evidence="8">Cell membrane</location>
        <topology evidence="8">Multi-pass membrane protein</topology>
    </subcellularLocation>
</comment>
<geneLocation type="plasmid" evidence="9">
    <name>unnamed2</name>
</geneLocation>
<keyword evidence="9" id="KW-0614">Plasmid</keyword>
<feature type="transmembrane region" description="Helical" evidence="8">
    <location>
        <begin position="129"/>
        <end position="151"/>
    </location>
</feature>
<protein>
    <recommendedName>
        <fullName evidence="8">Putative manganese efflux pump MntP</fullName>
    </recommendedName>
</protein>
<dbReference type="Pfam" id="PF02659">
    <property type="entry name" value="Mntp"/>
    <property type="match status" value="1"/>
</dbReference>
<feature type="transmembrane region" description="Helical" evidence="8">
    <location>
        <begin position="101"/>
        <end position="123"/>
    </location>
</feature>
<evidence type="ECO:0000256" key="3">
    <source>
        <dbReference type="ARBA" id="ARBA00022692"/>
    </source>
</evidence>
<reference evidence="9" key="1">
    <citation type="submission" date="2023-02" db="EMBL/GenBank/DDBJ databases">
        <title>Description and genomic characterization of Salipiger bruguierae sp. nov., isolated from the sediment of mangrove plant Bruguiera sexangula.</title>
        <authorList>
            <person name="Long M."/>
        </authorList>
    </citation>
    <scope>NUCLEOTIDE SEQUENCE</scope>
    <source>
        <strain evidence="9">H15</strain>
        <plasmid evidence="9">unnamed2</plasmid>
    </source>
</reference>
<comment type="function">
    <text evidence="8">Probably functions as a manganese efflux pump.</text>
</comment>
<keyword evidence="3 8" id="KW-0812">Transmembrane</keyword>
<keyword evidence="5 8" id="KW-0406">Ion transport</keyword>